<proteinExistence type="predicted"/>
<name>A0A142BVW9_9BACT</name>
<organism evidence="1">
    <name type="scientific">uncultured bacterium IN-06</name>
    <dbReference type="NCBI Taxonomy" id="1805584"/>
    <lineage>
        <taxon>Bacteria</taxon>
        <taxon>environmental samples</taxon>
    </lineage>
</organism>
<reference evidence="1" key="1">
    <citation type="journal article" date="2016" name="Appl. Environ. Microbiol.">
        <title>Diversity of the Tetracycline Mobilome within a Chinese Pig Manure Sample.</title>
        <authorList>
            <person name="Leclercq S.O."/>
            <person name="Wang C."/>
            <person name="Zhu Y."/>
            <person name="Wu H."/>
            <person name="Du X."/>
            <person name="Liu Z."/>
            <person name="Feng J."/>
        </authorList>
    </citation>
    <scope>NUCLEOTIDE SEQUENCE</scope>
</reference>
<accession>A0A142BVW9</accession>
<dbReference type="AlphaFoldDB" id="A0A142BVW9"/>
<protein>
    <submittedName>
        <fullName evidence="1">Uncharacterized protein</fullName>
    </submittedName>
</protein>
<dbReference type="EMBL" id="KU736871">
    <property type="protein sequence ID" value="AMP42257.1"/>
    <property type="molecule type" value="Genomic_DNA"/>
</dbReference>
<reference evidence="1" key="2">
    <citation type="submission" date="2016-02" db="EMBL/GenBank/DDBJ databases">
        <authorList>
            <person name="Wen L."/>
            <person name="He K."/>
            <person name="Yang H."/>
        </authorList>
    </citation>
    <scope>NUCLEOTIDE SEQUENCE</scope>
</reference>
<sequence length="676" mass="74668">MYPVSDEYLTAIQDNTRSYYFEGCITTKAGIQYPFTNKDIVKGSGYITNQCSGNNEIEIGSVYAAELGITLYTDVDRYTLEGAMVTISFFLQLATGNYEEVPLGIFEVSEANRTINCLAIKAYDYMLRFDKAFKNKVSSGTAYDLLSLACEECKVELAHTQEEIESWNNGKILLGIYGENDIETWRDILYYVAQVLGCFATINRVGKLELRKYGNTSVIDIPDTQRFSSSFSDFVTRYTAINSTNNRTQTAEYYALDPDDGLTMNLGVNPLLQFGLTETRKTILLNVLNDISKINYVPFDSATIGNPAFDLGDIITFSGGHADEKQITCITKYEFKVNGKHTLQCVGKNPRLAEAKSKNDKNISGLLNQVEAGKIVVHTFMNASPYTIGSVDTEIASIEFASNEDTDAQFHASILLQVDADSVTKTEKAKGTITIPSAASGGTDTSVDAELDVNLTDDGQAVITVTYIINDNVLTTYVPIETMHSGRHILNLYYPLSGLEANAYNTFRVRMRISGGTALIDRGQGICTISGQGLSSNNVWDGRLEFTETLEELIGTAGTMPVRETTASVKMHTEVPKPVGITDLFSLVSLESYGVMGMAETVRVNPVIVTETIETADEAEMTFNRYFVKTDSVFEFQTDYKFTSQEYPIDSGRMAKVVTNTEQFARIDELEVSENG</sequence>
<evidence type="ECO:0000313" key="1">
    <source>
        <dbReference type="EMBL" id="AMP42257.1"/>
    </source>
</evidence>